<dbReference type="Proteomes" id="UP001165263">
    <property type="component" value="Unassembled WGS sequence"/>
</dbReference>
<accession>A0ABT2C1E8</accession>
<comment type="caution">
    <text evidence="4">The sequence shown here is derived from an EMBL/GenBank/DDBJ whole genome shotgun (WGS) entry which is preliminary data.</text>
</comment>
<proteinExistence type="predicted"/>
<dbReference type="Gene3D" id="2.40.30.170">
    <property type="match status" value="1"/>
</dbReference>
<protein>
    <submittedName>
        <fullName evidence="4">HlyD family efflux transporter periplasmic adaptor subunit</fullName>
    </submittedName>
</protein>
<name>A0ABT2C1E8_9BURK</name>
<gene>
    <name evidence="4" type="ORF">NX786_17815</name>
</gene>
<keyword evidence="5" id="KW-1185">Reference proteome</keyword>
<dbReference type="InterPro" id="IPR059052">
    <property type="entry name" value="HH_YbhG-like"/>
</dbReference>
<dbReference type="PANTHER" id="PTHR32347:SF29">
    <property type="entry name" value="UPF0194 MEMBRANE PROTEIN YBHG"/>
    <property type="match status" value="1"/>
</dbReference>
<reference evidence="4" key="1">
    <citation type="submission" date="2022-08" db="EMBL/GenBank/DDBJ databases">
        <title>Reclassification of Massilia species as members of the genera Telluria, Duganella, Pseudoduganella, Mokoshia gen. nov. and Zemynaea gen. nov. using orthogonal and non-orthogonal genome-based approaches.</title>
        <authorList>
            <person name="Bowman J.P."/>
        </authorList>
    </citation>
    <scope>NUCLEOTIDE SEQUENCE</scope>
    <source>
        <strain evidence="4">LMG 11547</strain>
    </source>
</reference>
<dbReference type="PANTHER" id="PTHR32347">
    <property type="entry name" value="EFFLUX SYSTEM COMPONENT YKNX-RELATED"/>
    <property type="match status" value="1"/>
</dbReference>
<dbReference type="Gene3D" id="2.40.50.100">
    <property type="match status" value="1"/>
</dbReference>
<keyword evidence="2" id="KW-0175">Coiled coil</keyword>
<dbReference type="InterPro" id="IPR050465">
    <property type="entry name" value="UPF0194_transport"/>
</dbReference>
<evidence type="ECO:0000259" key="3">
    <source>
        <dbReference type="Pfam" id="PF25881"/>
    </source>
</evidence>
<sequence>MNKKIVGIAVLAVVVVAAVAVWWARSHRRHDDALVFQGNVDLRQVTLAFDGSGRVAELRADEGQRVAAGTVLAVLDTQTLRLELDQARAQAAAQQQVVQRLRNGARPEEVAQARSRLAAAEADAGRAGRDLARQREIAANTQGRGVSAQELDHAADTARGANARVDEMRAALRLVERGARAEDVAGAEAQWKAALAQVAVLEHQIGQGELKSPVDAVVRARLLEAGDMATPQRPVFTLALDRPKWVRIYAGEPDLARIRPGMAARVRTDGHPAPLAGHVGYISSVAEFTPKSVQTEELRSSLVYEVRVLVDDPADVLRLGQPASVQLANGATP</sequence>
<evidence type="ECO:0000313" key="5">
    <source>
        <dbReference type="Proteomes" id="UP001165263"/>
    </source>
</evidence>
<dbReference type="EMBL" id="JANUHC010000006">
    <property type="protein sequence ID" value="MCS0631194.1"/>
    <property type="molecule type" value="Genomic_DNA"/>
</dbReference>
<dbReference type="SUPFAM" id="SSF111369">
    <property type="entry name" value="HlyD-like secretion proteins"/>
    <property type="match status" value="2"/>
</dbReference>
<evidence type="ECO:0000256" key="2">
    <source>
        <dbReference type="ARBA" id="ARBA00023054"/>
    </source>
</evidence>
<feature type="domain" description="YbhG-like alpha-helical hairpin" evidence="3">
    <location>
        <begin position="75"/>
        <end position="205"/>
    </location>
</feature>
<evidence type="ECO:0000256" key="1">
    <source>
        <dbReference type="ARBA" id="ARBA00004196"/>
    </source>
</evidence>
<evidence type="ECO:0000313" key="4">
    <source>
        <dbReference type="EMBL" id="MCS0631194.1"/>
    </source>
</evidence>
<dbReference type="Pfam" id="PF25881">
    <property type="entry name" value="HH_YBHG"/>
    <property type="match status" value="1"/>
</dbReference>
<comment type="subcellular location">
    <subcellularLocation>
        <location evidence="1">Cell envelope</location>
    </subcellularLocation>
</comment>
<organism evidence="4 5">
    <name type="scientific">Telluria mixta</name>
    <dbReference type="NCBI Taxonomy" id="34071"/>
    <lineage>
        <taxon>Bacteria</taxon>
        <taxon>Pseudomonadati</taxon>
        <taxon>Pseudomonadota</taxon>
        <taxon>Betaproteobacteria</taxon>
        <taxon>Burkholderiales</taxon>
        <taxon>Oxalobacteraceae</taxon>
        <taxon>Telluria group</taxon>
        <taxon>Telluria</taxon>
    </lineage>
</organism>
<dbReference type="RefSeq" id="WP_259450275.1">
    <property type="nucleotide sequence ID" value="NZ_CP119520.1"/>
</dbReference>